<reference evidence="4 5" key="1">
    <citation type="journal article" date="2016" name="DNA Res.">
        <title>The draft genome of MD-2 pineapple using hybrid error correction of long reads.</title>
        <authorList>
            <person name="Redwan R.M."/>
            <person name="Saidin A."/>
            <person name="Kumar S.V."/>
        </authorList>
    </citation>
    <scope>NUCLEOTIDE SEQUENCE [LARGE SCALE GENOMIC DNA]</scope>
    <source>
        <strain evidence="5">cv. MD2</strain>
        <tissue evidence="4">Leaf</tissue>
    </source>
</reference>
<organism evidence="4 5">
    <name type="scientific">Ananas comosus</name>
    <name type="common">Pineapple</name>
    <name type="synonym">Ananas ananas</name>
    <dbReference type="NCBI Taxonomy" id="4615"/>
    <lineage>
        <taxon>Eukaryota</taxon>
        <taxon>Viridiplantae</taxon>
        <taxon>Streptophyta</taxon>
        <taxon>Embryophyta</taxon>
        <taxon>Tracheophyta</taxon>
        <taxon>Spermatophyta</taxon>
        <taxon>Magnoliopsida</taxon>
        <taxon>Liliopsida</taxon>
        <taxon>Poales</taxon>
        <taxon>Bromeliaceae</taxon>
        <taxon>Bromelioideae</taxon>
        <taxon>Ananas</taxon>
    </lineage>
</organism>
<protein>
    <submittedName>
        <fullName evidence="4">Putative xyloglucan endotransglucosylase/hydrolase protein 21</fullName>
    </submittedName>
</protein>
<dbReference type="GO" id="GO:0004553">
    <property type="term" value="F:hydrolase activity, hydrolyzing O-glycosyl compounds"/>
    <property type="evidence" value="ECO:0007669"/>
    <property type="project" value="InterPro"/>
</dbReference>
<dbReference type="STRING" id="4615.A0A199V4M8"/>
<evidence type="ECO:0000256" key="1">
    <source>
        <dbReference type="ARBA" id="ARBA00022801"/>
    </source>
</evidence>
<keyword evidence="2" id="KW-0326">Glycosidase</keyword>
<dbReference type="PROSITE" id="PS51762">
    <property type="entry name" value="GH16_2"/>
    <property type="match status" value="1"/>
</dbReference>
<dbReference type="Proteomes" id="UP000092600">
    <property type="component" value="Unassembled WGS sequence"/>
</dbReference>
<keyword evidence="1 4" id="KW-0378">Hydrolase</keyword>
<dbReference type="AlphaFoldDB" id="A0A199V4M8"/>
<dbReference type="InterPro" id="IPR008263">
    <property type="entry name" value="GH16_AS"/>
</dbReference>
<dbReference type="PROSITE" id="PS01034">
    <property type="entry name" value="GH16_1"/>
    <property type="match status" value="1"/>
</dbReference>
<name>A0A199V4M8_ANACO</name>
<dbReference type="GO" id="GO:0005975">
    <property type="term" value="P:carbohydrate metabolic process"/>
    <property type="evidence" value="ECO:0007669"/>
    <property type="project" value="InterPro"/>
</dbReference>
<comment type="caution">
    <text evidence="4">The sequence shown here is derived from an EMBL/GenBank/DDBJ whole genome shotgun (WGS) entry which is preliminary data.</text>
</comment>
<proteinExistence type="predicted"/>
<gene>
    <name evidence="4" type="ORF">ACMD2_05028</name>
</gene>
<dbReference type="Pfam" id="PF00722">
    <property type="entry name" value="Glyco_hydro_16"/>
    <property type="match status" value="1"/>
</dbReference>
<evidence type="ECO:0000256" key="2">
    <source>
        <dbReference type="ARBA" id="ARBA00023295"/>
    </source>
</evidence>
<evidence type="ECO:0000313" key="5">
    <source>
        <dbReference type="Proteomes" id="UP000092600"/>
    </source>
</evidence>
<dbReference type="PANTHER" id="PTHR31062">
    <property type="entry name" value="XYLOGLUCAN ENDOTRANSGLUCOSYLASE/HYDROLASE PROTEIN 8-RELATED"/>
    <property type="match status" value="1"/>
</dbReference>
<dbReference type="EMBL" id="LSRQ01003332">
    <property type="protein sequence ID" value="OAY71851.1"/>
    <property type="molecule type" value="Genomic_DNA"/>
</dbReference>
<dbReference type="InterPro" id="IPR000757">
    <property type="entry name" value="Beta-glucanase-like"/>
</dbReference>
<feature type="domain" description="GH16" evidence="3">
    <location>
        <begin position="8"/>
        <end position="212"/>
    </location>
</feature>
<dbReference type="InterPro" id="IPR044791">
    <property type="entry name" value="Beta-glucanase/XTH"/>
</dbReference>
<dbReference type="SUPFAM" id="SSF49899">
    <property type="entry name" value="Concanavalin A-like lectins/glucanases"/>
    <property type="match status" value="1"/>
</dbReference>
<feature type="non-terminal residue" evidence="4">
    <location>
        <position position="251"/>
    </location>
</feature>
<sequence length="251" mass="29079">MGRERRGFRVLVQMVPEDETLIDHFGAQWLCFDWCTDEAVNFNSHFNIAWRDGRAKILDDGQELQLMIGRYSGLFKLIPENSSGTIATFYLNSPLKNHDEVDLEFLGNTSEDMYILHANLFESRNGSREQQFQFWFDPTSEFHNCTNLWYMDGTPIRVLKKANTSLAGYTDIQPMKIQASISDGSDWSNQLIGTKLHLSCITESTVLKPVYRLEITQILFEVGFHCFEVITLQFSRLSATPENIRRNRKIF</sequence>
<dbReference type="Gene3D" id="2.60.120.200">
    <property type="match status" value="1"/>
</dbReference>
<evidence type="ECO:0000259" key="3">
    <source>
        <dbReference type="PROSITE" id="PS51762"/>
    </source>
</evidence>
<dbReference type="InterPro" id="IPR013320">
    <property type="entry name" value="ConA-like_dom_sf"/>
</dbReference>
<evidence type="ECO:0000313" key="4">
    <source>
        <dbReference type="EMBL" id="OAY71851.1"/>
    </source>
</evidence>
<accession>A0A199V4M8</accession>